<evidence type="ECO:0000256" key="3">
    <source>
        <dbReference type="ARBA" id="ARBA00010756"/>
    </source>
</evidence>
<dbReference type="InterPro" id="IPR020581">
    <property type="entry name" value="GDC_P"/>
</dbReference>
<dbReference type="PANTHER" id="PTHR11773">
    <property type="entry name" value="GLYCINE DEHYDROGENASE, DECARBOXYLATING"/>
    <property type="match status" value="1"/>
</dbReference>
<dbReference type="GO" id="GO:0006546">
    <property type="term" value="P:glycine catabolic process"/>
    <property type="evidence" value="ECO:0007669"/>
    <property type="project" value="InterPro"/>
</dbReference>
<evidence type="ECO:0000256" key="5">
    <source>
        <dbReference type="ARBA" id="ARBA00023002"/>
    </source>
</evidence>
<dbReference type="InterPro" id="IPR015421">
    <property type="entry name" value="PyrdxlP-dep_Trfase_major"/>
</dbReference>
<dbReference type="AlphaFoldDB" id="A0A438K8G6"/>
<name>A0A438K8G6_VITVI</name>
<comment type="catalytic activity">
    <reaction evidence="8 10">
        <text>N(6)-[(R)-lipoyl]-L-lysyl-[glycine-cleavage complex H protein] + glycine + H(+) = N(6)-[(R)-S(8)-aminomethyldihydrolipoyl]-L-lysyl-[glycine-cleavage complex H protein] + CO2</text>
        <dbReference type="Rhea" id="RHEA:24304"/>
        <dbReference type="Rhea" id="RHEA-COMP:10494"/>
        <dbReference type="Rhea" id="RHEA-COMP:10495"/>
        <dbReference type="ChEBI" id="CHEBI:15378"/>
        <dbReference type="ChEBI" id="CHEBI:16526"/>
        <dbReference type="ChEBI" id="CHEBI:57305"/>
        <dbReference type="ChEBI" id="CHEBI:83099"/>
        <dbReference type="ChEBI" id="CHEBI:83143"/>
        <dbReference type="EC" id="1.4.4.2"/>
    </reaction>
</comment>
<dbReference type="Proteomes" id="UP000288805">
    <property type="component" value="Unassembled WGS sequence"/>
</dbReference>
<dbReference type="PANTHER" id="PTHR11773:SF1">
    <property type="entry name" value="GLYCINE DEHYDROGENASE (DECARBOXYLATING), MITOCHONDRIAL"/>
    <property type="match status" value="1"/>
</dbReference>
<dbReference type="Gene3D" id="3.40.640.10">
    <property type="entry name" value="Type I PLP-dependent aspartate aminotransferase-like (Major domain)"/>
    <property type="match status" value="2"/>
</dbReference>
<dbReference type="FunFam" id="3.40.640.10:FF:000005">
    <property type="entry name" value="Glycine dehydrogenase (decarboxylating), mitochondrial"/>
    <property type="match status" value="1"/>
</dbReference>
<evidence type="ECO:0000259" key="11">
    <source>
        <dbReference type="Pfam" id="PF02347"/>
    </source>
</evidence>
<protein>
    <recommendedName>
        <fullName evidence="10">Glycine cleavage system P protein</fullName>
        <ecNumber evidence="10">1.4.4.2</ecNumber>
    </recommendedName>
</protein>
<dbReference type="InterPro" id="IPR049315">
    <property type="entry name" value="GDC-P_N"/>
</dbReference>
<proteinExistence type="inferred from homology"/>
<evidence type="ECO:0000256" key="2">
    <source>
        <dbReference type="ARBA" id="ARBA00004173"/>
    </source>
</evidence>
<comment type="subunit">
    <text evidence="7">Homodimer. The glycine cleavage system is composed of four proteins: P, T, L and H.</text>
</comment>
<dbReference type="SUPFAM" id="SSF53383">
    <property type="entry name" value="PLP-dependent transferases"/>
    <property type="match status" value="2"/>
</dbReference>
<dbReference type="CDD" id="cd00613">
    <property type="entry name" value="GDC-P"/>
    <property type="match status" value="2"/>
</dbReference>
<evidence type="ECO:0000256" key="6">
    <source>
        <dbReference type="ARBA" id="ARBA00023128"/>
    </source>
</evidence>
<comment type="function">
    <text evidence="10">The glycine cleavage system catalyzes the degradation of glycine.</text>
</comment>
<evidence type="ECO:0000256" key="4">
    <source>
        <dbReference type="ARBA" id="ARBA00022898"/>
    </source>
</evidence>
<evidence type="ECO:0000256" key="9">
    <source>
        <dbReference type="PIRSR" id="PIRSR603437-50"/>
    </source>
</evidence>
<keyword evidence="6 10" id="KW-0496">Mitochondrion</keyword>
<evidence type="ECO:0000256" key="10">
    <source>
        <dbReference type="RuleBase" id="RU364056"/>
    </source>
</evidence>
<feature type="domain" description="Glycine cleavage system P-protein N-terminal" evidence="11">
    <location>
        <begin position="467"/>
        <end position="734"/>
    </location>
</feature>
<dbReference type="FunFam" id="3.40.640.10:FF:000007">
    <property type="entry name" value="glycine dehydrogenase (Decarboxylating), mitochondrial"/>
    <property type="match status" value="1"/>
</dbReference>
<evidence type="ECO:0000313" key="13">
    <source>
        <dbReference type="EMBL" id="RVX17508.1"/>
    </source>
</evidence>
<dbReference type="GO" id="GO:0004375">
    <property type="term" value="F:glycine dehydrogenase (decarboxylating) activity"/>
    <property type="evidence" value="ECO:0007669"/>
    <property type="project" value="UniProtKB-UniRule"/>
</dbReference>
<accession>A0A438K8G6</accession>
<dbReference type="Pfam" id="PF02347">
    <property type="entry name" value="GDC-P"/>
    <property type="match status" value="2"/>
</dbReference>
<feature type="modified residue" description="N6-(pyridoxal phosphate)lysine" evidence="9">
    <location>
        <position position="714"/>
    </location>
</feature>
<gene>
    <name evidence="13" type="primary">GDCSP_1</name>
    <name evidence="13" type="ORF">CK203_003555</name>
</gene>
<evidence type="ECO:0000256" key="7">
    <source>
        <dbReference type="ARBA" id="ARBA00046415"/>
    </source>
</evidence>
<organism evidence="13 14">
    <name type="scientific">Vitis vinifera</name>
    <name type="common">Grape</name>
    <dbReference type="NCBI Taxonomy" id="29760"/>
    <lineage>
        <taxon>Eukaryota</taxon>
        <taxon>Viridiplantae</taxon>
        <taxon>Streptophyta</taxon>
        <taxon>Embryophyta</taxon>
        <taxon>Tracheophyta</taxon>
        <taxon>Spermatophyta</taxon>
        <taxon>Magnoliopsida</taxon>
        <taxon>eudicotyledons</taxon>
        <taxon>Gunneridae</taxon>
        <taxon>Pentapetalae</taxon>
        <taxon>rosids</taxon>
        <taxon>Vitales</taxon>
        <taxon>Vitaceae</taxon>
        <taxon>Viteae</taxon>
        <taxon>Vitis</taxon>
    </lineage>
</organism>
<dbReference type="InterPro" id="IPR015422">
    <property type="entry name" value="PyrdxlP-dep_Trfase_small"/>
</dbReference>
<dbReference type="EMBL" id="QGNW01000013">
    <property type="protein sequence ID" value="RVX17508.1"/>
    <property type="molecule type" value="Genomic_DNA"/>
</dbReference>
<evidence type="ECO:0000259" key="12">
    <source>
        <dbReference type="Pfam" id="PF21478"/>
    </source>
</evidence>
<dbReference type="InterPro" id="IPR049316">
    <property type="entry name" value="GDC-P_C"/>
</dbReference>
<dbReference type="FunFam" id="3.90.1150.10:FF:000025">
    <property type="entry name" value="Glycine cleavage system P protein"/>
    <property type="match status" value="1"/>
</dbReference>
<dbReference type="GO" id="GO:0005739">
    <property type="term" value="C:mitochondrion"/>
    <property type="evidence" value="ECO:0007669"/>
    <property type="project" value="UniProtKB-SubCell"/>
</dbReference>
<dbReference type="FunFam" id="3.90.1150.10:FF:000007">
    <property type="entry name" value="Glycine dehydrogenase (decarboxylating), mitochondrial"/>
    <property type="match status" value="1"/>
</dbReference>
<keyword evidence="4 9" id="KW-0663">Pyridoxal phosphate</keyword>
<evidence type="ECO:0000256" key="1">
    <source>
        <dbReference type="ARBA" id="ARBA00001933"/>
    </source>
</evidence>
<dbReference type="InterPro" id="IPR003437">
    <property type="entry name" value="GcvP"/>
</dbReference>
<feature type="domain" description="Glycine cleavage system P-protein N-terminal" evidence="11">
    <location>
        <begin position="22"/>
        <end position="448"/>
    </location>
</feature>
<dbReference type="Pfam" id="PF21478">
    <property type="entry name" value="GcvP2_C"/>
    <property type="match status" value="1"/>
</dbReference>
<dbReference type="EC" id="1.4.4.2" evidence="10"/>
<dbReference type="Gene3D" id="3.90.1150.10">
    <property type="entry name" value="Aspartate Aminotransferase, domain 1"/>
    <property type="match status" value="2"/>
</dbReference>
<comment type="cofactor">
    <cofactor evidence="1 9 10">
        <name>pyridoxal 5'-phosphate</name>
        <dbReference type="ChEBI" id="CHEBI:597326"/>
    </cofactor>
</comment>
<comment type="similarity">
    <text evidence="3 10">Belongs to the GcvP family.</text>
</comment>
<dbReference type="InterPro" id="IPR015424">
    <property type="entry name" value="PyrdxlP-dep_Trfase"/>
</dbReference>
<evidence type="ECO:0000313" key="14">
    <source>
        <dbReference type="Proteomes" id="UP000288805"/>
    </source>
</evidence>
<dbReference type="NCBIfam" id="TIGR00461">
    <property type="entry name" value="gcvP"/>
    <property type="match status" value="1"/>
</dbReference>
<comment type="caution">
    <text evidence="13">The sequence shown here is derived from an EMBL/GenBank/DDBJ whole genome shotgun (WGS) entry which is preliminary data.</text>
</comment>
<comment type="subcellular location">
    <subcellularLocation>
        <location evidence="2 10">Mitochondrion</location>
    </subcellularLocation>
</comment>
<feature type="domain" description="Glycine dehydrogenase C-terminal" evidence="12">
    <location>
        <begin position="785"/>
        <end position="906"/>
    </location>
</feature>
<keyword evidence="5 10" id="KW-0560">Oxidoreductase</keyword>
<dbReference type="NCBIfam" id="NF003346">
    <property type="entry name" value="PRK04366.1"/>
    <property type="match status" value="1"/>
</dbReference>
<evidence type="ECO:0000256" key="8">
    <source>
        <dbReference type="ARBA" id="ARBA00049026"/>
    </source>
</evidence>
<reference evidence="13 14" key="1">
    <citation type="journal article" date="2018" name="PLoS Genet.">
        <title>Population sequencing reveals clonal diversity and ancestral inbreeding in the grapevine cultivar Chardonnay.</title>
        <authorList>
            <person name="Roach M.J."/>
            <person name="Johnson D.L."/>
            <person name="Bohlmann J."/>
            <person name="van Vuuren H.J."/>
            <person name="Jones S.J."/>
            <person name="Pretorius I.S."/>
            <person name="Schmidt S.A."/>
            <person name="Borneman A.R."/>
        </authorList>
    </citation>
    <scope>NUCLEOTIDE SEQUENCE [LARGE SCALE GENOMIC DNA]</scope>
    <source>
        <strain evidence="14">cv. Chardonnay</strain>
        <tissue evidence="13">Leaf</tissue>
    </source>
</reference>
<dbReference type="HAMAP" id="MF_00711">
    <property type="entry name" value="GcvP"/>
    <property type="match status" value="1"/>
</dbReference>
<sequence length="971" mass="105569">MGCQTRSISVEALKPSDTFPRRHNSATPEEQTKMAESCGYESLDSLVDATVPKSIRLESLKFSKFDEGLTESQMIEHMMQLAAKNKVFKSYIGMGYYNTFVPPVILRNIMENPGWYTQYTPYQAEIAQGRLESLLNYQTLISDLTGLPMSNASLLDEGTAAAEAMAMCNNIMKGKKKTFIIASNCHPQTIDICKTRAEGFDLKVVTADLKDIDYKSGDVCGVLVQYPDTEGEVLDYGEFIKNAHANGVKVVMASDLLALTMLKPPGEFGADIVVGSAQRFGVPMGYGGPHAAFLATSQEYKRMMPGRIIGVSVDASGKPALRMAMQTREQHIRRDKATSNICTAQALLANMAAMFAVYHGPEGLKTIAQRVHGLAGVFALGLKKLGTVEVQGLPFFDTVKVKCADAHAIADAACKSEINLRIVDSKTITVSFDETTTIEDVDKLFKVFACGKPVNFTAASLAPEVQTVIPSGLIRESPFLTHPIFNSYHTEHELLRYMQRLQSKDLSLCHSMIPLGSCTMKLNATTEMMPVTWPGFTDIHPFAPTEQAEGYQEMFNNLGELLCTITGFDSFSLQPNAGASGEYAGLMVIRAYHKSRGDHHRDVCIIPVSAHGTNPASAAMCGMKIVAVGTDAKGNINIEELRKAAEANKENLSALMVTYPSTHGVYEEGIDEICKIIHDNGGQVYMDGANMNAQVGLTSPGWIGADVCHLNLHKTFCIPHGGGGPGMGPIGVKKTPGTISAFPSCAPDKLQPLGTISAAPWGSALILPISYTYIAMMGSKGLTDASKIAILNANYMAKRLEKHYPILFRGVNGTVAHEFIVDLRGFKNTAGIEPEDIAKRLMDYGFHGPTMSWPVPGTLMIEPTESESKAELDRFCDALISIRKEIAQIENGKADVHNNVLKGAPHPPSLLMGDTWTKPYSREYAAFPAPWLRVAKFWPTTGRVDNVYGDRNLICTLLPASQIEEQAAATA</sequence>
<keyword evidence="10" id="KW-0809">Transit peptide</keyword>